<sequence>MNKKHSRRAWALITAAVVAPCVAVLPAEAATMPFTDIKNSGSEAELYKAVSELYGLGIVFGTTSTTFSPYQQLTRGEAAYFLAEALKLDTKNVENPGFNDVPTSHTYYGHIAALAAQGIIQKGTNYNPNNYMKRSQMAKILTLGFNLQQATTLSAPFADFTEDVETNQYI</sequence>
<comment type="caution">
    <text evidence="4">The sequence shown here is derived from an EMBL/GenBank/DDBJ whole genome shotgun (WGS) entry which is preliminary data.</text>
</comment>
<evidence type="ECO:0000313" key="5">
    <source>
        <dbReference type="Proteomes" id="UP001549363"/>
    </source>
</evidence>
<reference evidence="4 5" key="1">
    <citation type="submission" date="2024-06" db="EMBL/GenBank/DDBJ databases">
        <title>Sorghum-associated microbial communities from plants grown in Nebraska, USA.</title>
        <authorList>
            <person name="Schachtman D."/>
        </authorList>
    </citation>
    <scope>NUCLEOTIDE SEQUENCE [LARGE SCALE GENOMIC DNA]</scope>
    <source>
        <strain evidence="4 5">736</strain>
    </source>
</reference>
<feature type="signal peptide" evidence="2">
    <location>
        <begin position="1"/>
        <end position="29"/>
    </location>
</feature>
<dbReference type="Pfam" id="PF00395">
    <property type="entry name" value="SLH"/>
    <property type="match status" value="2"/>
</dbReference>
<evidence type="ECO:0000256" key="2">
    <source>
        <dbReference type="SAM" id="SignalP"/>
    </source>
</evidence>
<evidence type="ECO:0000256" key="1">
    <source>
        <dbReference type="ARBA" id="ARBA00022729"/>
    </source>
</evidence>
<protein>
    <recommendedName>
        <fullName evidence="3">SLH domain-containing protein</fullName>
    </recommendedName>
</protein>
<dbReference type="Proteomes" id="UP001549363">
    <property type="component" value="Unassembled WGS sequence"/>
</dbReference>
<name>A0ABV2PIA0_9BACI</name>
<gene>
    <name evidence="4" type="ORF">ABIA69_001795</name>
</gene>
<evidence type="ECO:0000313" key="4">
    <source>
        <dbReference type="EMBL" id="MET4560651.1"/>
    </source>
</evidence>
<accession>A0ABV2PIA0</accession>
<dbReference type="EMBL" id="JBEPSB010000006">
    <property type="protein sequence ID" value="MET4560651.1"/>
    <property type="molecule type" value="Genomic_DNA"/>
</dbReference>
<feature type="domain" description="SLH" evidence="3">
    <location>
        <begin position="94"/>
        <end position="155"/>
    </location>
</feature>
<proteinExistence type="predicted"/>
<dbReference type="RefSeq" id="WP_354471556.1">
    <property type="nucleotide sequence ID" value="NZ_JBEPSB010000006.1"/>
</dbReference>
<dbReference type="PROSITE" id="PS51272">
    <property type="entry name" value="SLH"/>
    <property type="match status" value="2"/>
</dbReference>
<feature type="chain" id="PRO_5046396584" description="SLH domain-containing protein" evidence="2">
    <location>
        <begin position="30"/>
        <end position="170"/>
    </location>
</feature>
<feature type="domain" description="SLH" evidence="3">
    <location>
        <begin position="29"/>
        <end position="93"/>
    </location>
</feature>
<keyword evidence="5" id="KW-1185">Reference proteome</keyword>
<evidence type="ECO:0000259" key="3">
    <source>
        <dbReference type="PROSITE" id="PS51272"/>
    </source>
</evidence>
<dbReference type="InterPro" id="IPR001119">
    <property type="entry name" value="SLH_dom"/>
</dbReference>
<organism evidence="4 5">
    <name type="scientific">Lysinibacillus parviboronicapiens</name>
    <dbReference type="NCBI Taxonomy" id="436516"/>
    <lineage>
        <taxon>Bacteria</taxon>
        <taxon>Bacillati</taxon>
        <taxon>Bacillota</taxon>
        <taxon>Bacilli</taxon>
        <taxon>Bacillales</taxon>
        <taxon>Bacillaceae</taxon>
        <taxon>Lysinibacillus</taxon>
    </lineage>
</organism>
<keyword evidence="1 2" id="KW-0732">Signal</keyword>